<organism evidence="1 2">
    <name type="scientific">Crocosphaera chwakensis CCY0110</name>
    <dbReference type="NCBI Taxonomy" id="391612"/>
    <lineage>
        <taxon>Bacteria</taxon>
        <taxon>Bacillati</taxon>
        <taxon>Cyanobacteriota</taxon>
        <taxon>Cyanophyceae</taxon>
        <taxon>Oscillatoriophycideae</taxon>
        <taxon>Chroococcales</taxon>
        <taxon>Aphanothecaceae</taxon>
        <taxon>Crocosphaera</taxon>
        <taxon>Crocosphaera chwakensis</taxon>
    </lineage>
</organism>
<proteinExistence type="predicted"/>
<evidence type="ECO:0000313" key="2">
    <source>
        <dbReference type="Proteomes" id="UP000003781"/>
    </source>
</evidence>
<comment type="caution">
    <text evidence="1">The sequence shown here is derived from an EMBL/GenBank/DDBJ whole genome shotgun (WGS) entry which is preliminary data.</text>
</comment>
<dbReference type="EMBL" id="AAXW01000002">
    <property type="protein sequence ID" value="EAZ93631.1"/>
    <property type="molecule type" value="Genomic_DNA"/>
</dbReference>
<dbReference type="Proteomes" id="UP000003781">
    <property type="component" value="Unassembled WGS sequence"/>
</dbReference>
<evidence type="ECO:0000313" key="1">
    <source>
        <dbReference type="EMBL" id="EAZ93631.1"/>
    </source>
</evidence>
<gene>
    <name evidence="1" type="ORF">CY0110_17587</name>
</gene>
<sequence length="44" mass="4706">MGINSIKRMCQFLSILSSANASISDSLTPGITTTFNFKGLKPTL</sequence>
<keyword evidence="2" id="KW-1185">Reference proteome</keyword>
<name>A3IIJ9_9CHRO</name>
<reference evidence="1 2" key="1">
    <citation type="submission" date="2007-03" db="EMBL/GenBank/DDBJ databases">
        <authorList>
            <person name="Stal L."/>
            <person name="Ferriera S."/>
            <person name="Johnson J."/>
            <person name="Kravitz S."/>
            <person name="Beeson K."/>
            <person name="Sutton G."/>
            <person name="Rogers Y.-H."/>
            <person name="Friedman R."/>
            <person name="Frazier M."/>
            <person name="Venter J.C."/>
        </authorList>
    </citation>
    <scope>NUCLEOTIDE SEQUENCE [LARGE SCALE GENOMIC DNA]</scope>
    <source>
        <strain evidence="1 2">CCY0110</strain>
    </source>
</reference>
<accession>A3IIJ9</accession>
<protein>
    <submittedName>
        <fullName evidence="1">Uncharacterized protein</fullName>
    </submittedName>
</protein>
<dbReference type="AlphaFoldDB" id="A3IIJ9"/>